<dbReference type="InterPro" id="IPR012677">
    <property type="entry name" value="Nucleotide-bd_a/b_plait_sf"/>
</dbReference>
<dbReference type="EMBL" id="LSRX01000300">
    <property type="protein sequence ID" value="OLQ01245.1"/>
    <property type="molecule type" value="Genomic_DNA"/>
</dbReference>
<comment type="caution">
    <text evidence="4">The sequence shown here is derived from an EMBL/GenBank/DDBJ whole genome shotgun (WGS) entry which is preliminary data.</text>
</comment>
<name>A0A1Q9E1F1_SYMMI</name>
<dbReference type="SMART" id="SM00360">
    <property type="entry name" value="RRM"/>
    <property type="match status" value="1"/>
</dbReference>
<keyword evidence="1" id="KW-0694">RNA-binding</keyword>
<dbReference type="Pfam" id="PF00076">
    <property type="entry name" value="RRM_1"/>
    <property type="match status" value="1"/>
</dbReference>
<dbReference type="PROSITE" id="PS50102">
    <property type="entry name" value="RRM"/>
    <property type="match status" value="1"/>
</dbReference>
<evidence type="ECO:0000256" key="2">
    <source>
        <dbReference type="SAM" id="MobiDB-lite"/>
    </source>
</evidence>
<evidence type="ECO:0000313" key="5">
    <source>
        <dbReference type="Proteomes" id="UP000186817"/>
    </source>
</evidence>
<feature type="compositionally biased region" description="Low complexity" evidence="2">
    <location>
        <begin position="665"/>
        <end position="674"/>
    </location>
</feature>
<feature type="region of interest" description="Disordered" evidence="2">
    <location>
        <begin position="635"/>
        <end position="830"/>
    </location>
</feature>
<sequence length="847" mass="92404">MQRHLSALTYNCFAKDHQLQPSEAADGAAWLPDPEVAGPGCPQSLEDSAVPMPTLLAVEEVVVVVVVVVAARMAIVFKRGLQEMPVDAESGGAVRASAVWDQRKDGDSDEEKVVLDDRSQLGECLRKVGPEDLLGFSVEAMHVFADVAAGWTLPKSNDVLGKQFPEILDISGSENVIVSISEKGLLGRRNAAVGAAERAVEGSWVVEVNGVVENLEAMRCELEAKPSKQLQSKAATISLVVLVPQLEAASSHRKRRGSRTGVIGTQEVTPDRKRLERHRSTAGGPGRRLPAGPTRHVVDRAKAAWAGVERGSSEQAGRAKPGIRFHKFRKCSGHVSERDAVFVGGTCETRCRPKPGAKVARRRTQCLVDLRGASIDAERGRFLDCNMQDGVQAPAGGVQQATYIGRQLGSEGSRPRETDVVREIQRCSAAKVIPHAKVKGEVPLCRCNGYCKCGLADALGRAREDHGKWNVAQPALRISNLHPAVTEEMLYSLFTELAPVATLRVVRDTKTLESELHGFVNFHTFNDAQNVLEDGRDVNIVLAAGARWQAFAWAPMLSQLVLPSQARGISGRTSYPSHLVKLSEKATAALTEGVFSLCHDDDVLLVGQLGMAMMMRRRRGEECLARLPTPCRTPRRKEDGCFWSPEDPFAPTRTLRRTPPRSESESTQTSESVPAVQTAEASVQTEPEDPEHSEKEAEDAEGLLRPGSCRGEQLEPRVPRRRRCASVQTEPEDPEHSEKEAEDAEGLLRPGSCRGEQLEPRVPRRRLAACSVMPANISQRSWRNRRKAASWSGKLSSKSSSNSAEQKLQGSSQTRRRIHRDPAGRRFYGGSPVALAISGQVLAREAE</sequence>
<dbReference type="Gene3D" id="3.30.70.330">
    <property type="match status" value="1"/>
</dbReference>
<evidence type="ECO:0000256" key="1">
    <source>
        <dbReference type="PROSITE-ProRule" id="PRU00176"/>
    </source>
</evidence>
<reference evidence="4 5" key="1">
    <citation type="submission" date="2016-02" db="EMBL/GenBank/DDBJ databases">
        <title>Genome analysis of coral dinoflagellate symbionts highlights evolutionary adaptations to a symbiotic lifestyle.</title>
        <authorList>
            <person name="Aranda M."/>
            <person name="Li Y."/>
            <person name="Liew Y.J."/>
            <person name="Baumgarten S."/>
            <person name="Simakov O."/>
            <person name="Wilson M."/>
            <person name="Piel J."/>
            <person name="Ashoor H."/>
            <person name="Bougouffa S."/>
            <person name="Bajic V.B."/>
            <person name="Ryu T."/>
            <person name="Ravasi T."/>
            <person name="Bayer T."/>
            <person name="Micklem G."/>
            <person name="Kim H."/>
            <person name="Bhak J."/>
            <person name="Lajeunesse T.C."/>
            <person name="Voolstra C.R."/>
        </authorList>
    </citation>
    <scope>NUCLEOTIDE SEQUENCE [LARGE SCALE GENOMIC DNA]</scope>
    <source>
        <strain evidence="4 5">CCMP2467</strain>
    </source>
</reference>
<dbReference type="InterPro" id="IPR000504">
    <property type="entry name" value="RRM_dom"/>
</dbReference>
<proteinExistence type="predicted"/>
<gene>
    <name evidence="4" type="primary">pab1</name>
    <name evidence="4" type="ORF">AK812_SmicGene16028</name>
</gene>
<organism evidence="4 5">
    <name type="scientific">Symbiodinium microadriaticum</name>
    <name type="common">Dinoflagellate</name>
    <name type="synonym">Zooxanthella microadriatica</name>
    <dbReference type="NCBI Taxonomy" id="2951"/>
    <lineage>
        <taxon>Eukaryota</taxon>
        <taxon>Sar</taxon>
        <taxon>Alveolata</taxon>
        <taxon>Dinophyceae</taxon>
        <taxon>Suessiales</taxon>
        <taxon>Symbiodiniaceae</taxon>
        <taxon>Symbiodinium</taxon>
    </lineage>
</organism>
<accession>A0A1Q9E1F1</accession>
<feature type="compositionally biased region" description="Low complexity" evidence="2">
    <location>
        <begin position="789"/>
        <end position="804"/>
    </location>
</feature>
<dbReference type="GO" id="GO:0003723">
    <property type="term" value="F:RNA binding"/>
    <property type="evidence" value="ECO:0007669"/>
    <property type="project" value="UniProtKB-UniRule"/>
</dbReference>
<dbReference type="AlphaFoldDB" id="A0A1Q9E1F1"/>
<dbReference type="InterPro" id="IPR035979">
    <property type="entry name" value="RBD_domain_sf"/>
</dbReference>
<dbReference type="OrthoDB" id="434961at2759"/>
<dbReference type="Proteomes" id="UP000186817">
    <property type="component" value="Unassembled WGS sequence"/>
</dbReference>
<feature type="region of interest" description="Disordered" evidence="2">
    <location>
        <begin position="250"/>
        <end position="293"/>
    </location>
</feature>
<dbReference type="SUPFAM" id="SSF54928">
    <property type="entry name" value="RNA-binding domain, RBD"/>
    <property type="match status" value="1"/>
</dbReference>
<evidence type="ECO:0000259" key="3">
    <source>
        <dbReference type="PROSITE" id="PS50102"/>
    </source>
</evidence>
<evidence type="ECO:0000313" key="4">
    <source>
        <dbReference type="EMBL" id="OLQ01245.1"/>
    </source>
</evidence>
<keyword evidence="5" id="KW-1185">Reference proteome</keyword>
<feature type="domain" description="RRM" evidence="3">
    <location>
        <begin position="474"/>
        <end position="545"/>
    </location>
</feature>
<protein>
    <submittedName>
        <fullName evidence="4">Polyadenylate-binding protein, cytoplasmic and nuclear</fullName>
    </submittedName>
</protein>